<proteinExistence type="predicted"/>
<dbReference type="FunCoup" id="A0A067QCY1">
    <property type="interactions" value="166"/>
</dbReference>
<evidence type="ECO:0000256" key="5">
    <source>
        <dbReference type="ARBA" id="ARBA00023054"/>
    </source>
</evidence>
<feature type="region of interest" description="Disordered" evidence="8">
    <location>
        <begin position="1"/>
        <end position="130"/>
    </location>
</feature>
<evidence type="ECO:0000256" key="1">
    <source>
        <dbReference type="ARBA" id="ARBA00004173"/>
    </source>
</evidence>
<keyword evidence="10" id="KW-1185">Reference proteome</keyword>
<dbReference type="Pfam" id="PF07798">
    <property type="entry name" value="CCDC90-like"/>
    <property type="match status" value="1"/>
</dbReference>
<dbReference type="AlphaFoldDB" id="A0A067QCY1"/>
<feature type="compositionally biased region" description="Polar residues" evidence="8">
    <location>
        <begin position="83"/>
        <end position="97"/>
    </location>
</feature>
<feature type="compositionally biased region" description="Low complexity" evidence="8">
    <location>
        <begin position="25"/>
        <end position="38"/>
    </location>
</feature>
<organism evidence="9 10">
    <name type="scientific">Jaapia argillacea MUCL 33604</name>
    <dbReference type="NCBI Taxonomy" id="933084"/>
    <lineage>
        <taxon>Eukaryota</taxon>
        <taxon>Fungi</taxon>
        <taxon>Dikarya</taxon>
        <taxon>Basidiomycota</taxon>
        <taxon>Agaricomycotina</taxon>
        <taxon>Agaricomycetes</taxon>
        <taxon>Agaricomycetidae</taxon>
        <taxon>Jaapiales</taxon>
        <taxon>Jaapiaceae</taxon>
        <taxon>Jaapia</taxon>
    </lineage>
</organism>
<dbReference type="EMBL" id="KL197709">
    <property type="protein sequence ID" value="KDQ64839.1"/>
    <property type="molecule type" value="Genomic_DNA"/>
</dbReference>
<evidence type="ECO:0000313" key="9">
    <source>
        <dbReference type="EMBL" id="KDQ64839.1"/>
    </source>
</evidence>
<dbReference type="GO" id="GO:0005739">
    <property type="term" value="C:mitochondrion"/>
    <property type="evidence" value="ECO:0007669"/>
    <property type="project" value="UniProtKB-SubCell"/>
</dbReference>
<dbReference type="GO" id="GO:0016020">
    <property type="term" value="C:membrane"/>
    <property type="evidence" value="ECO:0007669"/>
    <property type="project" value="UniProtKB-SubCell"/>
</dbReference>
<keyword evidence="3" id="KW-0812">Transmembrane</keyword>
<dbReference type="HOGENOM" id="CLU_063518_1_0_1"/>
<dbReference type="OrthoDB" id="1552at2759"/>
<dbReference type="STRING" id="933084.A0A067QCY1"/>
<protein>
    <recommendedName>
        <fullName evidence="11">DUF1640 domain-containing protein</fullName>
    </recommendedName>
</protein>
<dbReference type="Gene3D" id="1.20.5.340">
    <property type="match status" value="1"/>
</dbReference>
<dbReference type="PANTHER" id="PTHR14360">
    <property type="entry name" value="PROTEIN FMP32, MITOCHONDRIAL"/>
    <property type="match status" value="1"/>
</dbReference>
<feature type="compositionally biased region" description="Pro residues" evidence="8">
    <location>
        <begin position="309"/>
        <end position="322"/>
    </location>
</feature>
<evidence type="ECO:0000256" key="6">
    <source>
        <dbReference type="ARBA" id="ARBA00023128"/>
    </source>
</evidence>
<reference evidence="10" key="1">
    <citation type="journal article" date="2014" name="Proc. Natl. Acad. Sci. U.S.A.">
        <title>Extensive sampling of basidiomycete genomes demonstrates inadequacy of the white-rot/brown-rot paradigm for wood decay fungi.</title>
        <authorList>
            <person name="Riley R."/>
            <person name="Salamov A.A."/>
            <person name="Brown D.W."/>
            <person name="Nagy L.G."/>
            <person name="Floudas D."/>
            <person name="Held B.W."/>
            <person name="Levasseur A."/>
            <person name="Lombard V."/>
            <person name="Morin E."/>
            <person name="Otillar R."/>
            <person name="Lindquist E.A."/>
            <person name="Sun H."/>
            <person name="LaButti K.M."/>
            <person name="Schmutz J."/>
            <person name="Jabbour D."/>
            <person name="Luo H."/>
            <person name="Baker S.E."/>
            <person name="Pisabarro A.G."/>
            <person name="Walton J.D."/>
            <person name="Blanchette R.A."/>
            <person name="Henrissat B."/>
            <person name="Martin F."/>
            <person name="Cullen D."/>
            <person name="Hibbett D.S."/>
            <person name="Grigoriev I.V."/>
        </authorList>
    </citation>
    <scope>NUCLEOTIDE SEQUENCE [LARGE SCALE GENOMIC DNA]</scope>
    <source>
        <strain evidence="10">MUCL 33604</strain>
    </source>
</reference>
<keyword evidence="6" id="KW-0496">Mitochondrion</keyword>
<feature type="compositionally biased region" description="Basic and acidic residues" evidence="8">
    <location>
        <begin position="323"/>
        <end position="337"/>
    </location>
</feature>
<accession>A0A067QCY1</accession>
<keyword evidence="7" id="KW-0472">Membrane</keyword>
<keyword evidence="4" id="KW-1133">Transmembrane helix</keyword>
<gene>
    <name evidence="9" type="ORF">JAAARDRAFT_28479</name>
</gene>
<sequence length="337" mass="37356">MYSSLARQLPRLSRSLHTSDPHFPSSPASSPTQIISTPPSYPHRDAHTDQRIHDPPPNSVENSERLISVSPSFSNHPRDPAVQSWNASDGSENTLTPSPAGPPNLASDASGDATATTLPVPHAPANSTYSNPPFHTHLFFTALERSFPTPVARGLMRATRALLVDRIGRVRKEGLTTKDLDNQAYLFKAAISELRSDLSMHHGNEIGTMRTANGTLRREIDALDQKMKEDITNLKHEIQMDMDSRKTEYKTELKRQDIQIEDLLNKSIVTIGDLRTAMEEARWDNMRKSVVALAGFVVVCIFGLELRPKAPPNPPPKPPPEVKVPEAEGLERTDYIT</sequence>
<name>A0A067QCY1_9AGAM</name>
<feature type="region of interest" description="Disordered" evidence="8">
    <location>
        <begin position="307"/>
        <end position="337"/>
    </location>
</feature>
<keyword evidence="5" id="KW-0175">Coiled coil</keyword>
<feature type="compositionally biased region" description="Low complexity" evidence="8">
    <location>
        <begin position="106"/>
        <end position="117"/>
    </location>
</feature>
<evidence type="ECO:0000256" key="2">
    <source>
        <dbReference type="ARBA" id="ARBA00004370"/>
    </source>
</evidence>
<dbReference type="Proteomes" id="UP000027265">
    <property type="component" value="Unassembled WGS sequence"/>
</dbReference>
<evidence type="ECO:0008006" key="11">
    <source>
        <dbReference type="Google" id="ProtNLM"/>
    </source>
</evidence>
<evidence type="ECO:0000256" key="3">
    <source>
        <dbReference type="ARBA" id="ARBA00022692"/>
    </source>
</evidence>
<evidence type="ECO:0000256" key="8">
    <source>
        <dbReference type="SAM" id="MobiDB-lite"/>
    </source>
</evidence>
<evidence type="ECO:0000256" key="7">
    <source>
        <dbReference type="ARBA" id="ARBA00023136"/>
    </source>
</evidence>
<dbReference type="PANTHER" id="PTHR14360:SF12">
    <property type="entry name" value="MOZ PROTEIN REPRESENTS A CHROMATIN-ASSOCIATED ACETYLTRANSFERASE"/>
    <property type="match status" value="1"/>
</dbReference>
<evidence type="ECO:0000313" key="10">
    <source>
        <dbReference type="Proteomes" id="UP000027265"/>
    </source>
</evidence>
<dbReference type="InParanoid" id="A0A067QCY1"/>
<dbReference type="InterPro" id="IPR024461">
    <property type="entry name" value="CCDC90-like"/>
</dbReference>
<evidence type="ECO:0000256" key="4">
    <source>
        <dbReference type="ARBA" id="ARBA00022989"/>
    </source>
</evidence>
<feature type="compositionally biased region" description="Basic and acidic residues" evidence="8">
    <location>
        <begin position="42"/>
        <end position="54"/>
    </location>
</feature>
<comment type="subcellular location">
    <subcellularLocation>
        <location evidence="2">Membrane</location>
    </subcellularLocation>
    <subcellularLocation>
        <location evidence="1">Mitochondrion</location>
    </subcellularLocation>
</comment>